<feature type="transmembrane region" description="Helical" evidence="1">
    <location>
        <begin position="101"/>
        <end position="123"/>
    </location>
</feature>
<organism evidence="2 3">
    <name type="scientific">Kurthia gibsonii</name>
    <dbReference type="NCBI Taxonomy" id="33946"/>
    <lineage>
        <taxon>Bacteria</taxon>
        <taxon>Bacillati</taxon>
        <taxon>Bacillota</taxon>
        <taxon>Bacilli</taxon>
        <taxon>Bacillales</taxon>
        <taxon>Caryophanaceae</taxon>
        <taxon>Kurthia</taxon>
    </lineage>
</organism>
<protein>
    <submittedName>
        <fullName evidence="2">QueT transporter family protein</fullName>
    </submittedName>
</protein>
<evidence type="ECO:0000313" key="2">
    <source>
        <dbReference type="EMBL" id="MEL5987724.1"/>
    </source>
</evidence>
<feature type="transmembrane region" description="Helical" evidence="1">
    <location>
        <begin position="51"/>
        <end position="67"/>
    </location>
</feature>
<feature type="transmembrane region" description="Helical" evidence="1">
    <location>
        <begin position="6"/>
        <end position="30"/>
    </location>
</feature>
<keyword evidence="3" id="KW-1185">Reference proteome</keyword>
<sequence length="164" mass="18362">MNMKTKFFATSGIIAAVYIAVSLLLAPLSFGAIQLRFSEILNQLIVFNKKYFYAIVIGVFITNLFSPNGPIDLLFGVGQTALSLGITILSAKFIKSIVARMIFNTVVFSFMMWLIAWELNIIFDLPFGYTWLTVAIGEAIVMLIAIPIMLLINKRVHFKKLMDA</sequence>
<dbReference type="PANTHER" id="PTHR40044:SF1">
    <property type="entry name" value="INTEGRAL MEMBRANE PROTEIN"/>
    <property type="match status" value="1"/>
</dbReference>
<evidence type="ECO:0000313" key="3">
    <source>
        <dbReference type="Proteomes" id="UP001398420"/>
    </source>
</evidence>
<name>A0ABU9LJ17_9BACL</name>
<feature type="transmembrane region" description="Helical" evidence="1">
    <location>
        <begin position="129"/>
        <end position="152"/>
    </location>
</feature>
<keyword evidence="1" id="KW-0472">Membrane</keyword>
<gene>
    <name evidence="2" type="ORF">AAF454_04780</name>
</gene>
<dbReference type="InterPro" id="IPR010387">
    <property type="entry name" value="QueT"/>
</dbReference>
<evidence type="ECO:0000256" key="1">
    <source>
        <dbReference type="SAM" id="Phobius"/>
    </source>
</evidence>
<reference evidence="2 3" key="1">
    <citation type="submission" date="2024-04" db="EMBL/GenBank/DDBJ databases">
        <authorList>
            <person name="Wu Y.S."/>
            <person name="Zhang L."/>
        </authorList>
    </citation>
    <scope>NUCLEOTIDE SEQUENCE [LARGE SCALE GENOMIC DNA]</scope>
    <source>
        <strain evidence="2 3">KG-01</strain>
    </source>
</reference>
<keyword evidence="1" id="KW-0812">Transmembrane</keyword>
<proteinExistence type="predicted"/>
<dbReference type="EMBL" id="JBCEWA010000003">
    <property type="protein sequence ID" value="MEL5987724.1"/>
    <property type="molecule type" value="Genomic_DNA"/>
</dbReference>
<dbReference type="PIRSF" id="PIRSF031501">
    <property type="entry name" value="QueT"/>
    <property type="match status" value="1"/>
</dbReference>
<dbReference type="PANTHER" id="PTHR40044">
    <property type="entry name" value="INTEGRAL MEMBRANE PROTEIN-RELATED"/>
    <property type="match status" value="1"/>
</dbReference>
<dbReference type="Proteomes" id="UP001398420">
    <property type="component" value="Unassembled WGS sequence"/>
</dbReference>
<keyword evidence="1" id="KW-1133">Transmembrane helix</keyword>
<accession>A0ABU9LJ17</accession>
<dbReference type="Pfam" id="PF06177">
    <property type="entry name" value="QueT"/>
    <property type="match status" value="1"/>
</dbReference>
<comment type="caution">
    <text evidence="2">The sequence shown here is derived from an EMBL/GenBank/DDBJ whole genome shotgun (WGS) entry which is preliminary data.</text>
</comment>